<organism evidence="7 8">
    <name type="scientific">Paraburkholderia fungorum</name>
    <dbReference type="NCBI Taxonomy" id="134537"/>
    <lineage>
        <taxon>Bacteria</taxon>
        <taxon>Pseudomonadati</taxon>
        <taxon>Pseudomonadota</taxon>
        <taxon>Betaproteobacteria</taxon>
        <taxon>Burkholderiales</taxon>
        <taxon>Burkholderiaceae</taxon>
        <taxon>Paraburkholderia</taxon>
    </lineage>
</organism>
<evidence type="ECO:0000313" key="7">
    <source>
        <dbReference type="EMBL" id="SDR48775.1"/>
    </source>
</evidence>
<dbReference type="GO" id="GO:0045454">
    <property type="term" value="P:cell redox homeostasis"/>
    <property type="evidence" value="ECO:0007669"/>
    <property type="project" value="TreeGrafter"/>
</dbReference>
<dbReference type="GO" id="GO:0042744">
    <property type="term" value="P:hydrogen peroxide catabolic process"/>
    <property type="evidence" value="ECO:0007669"/>
    <property type="project" value="TreeGrafter"/>
</dbReference>
<keyword evidence="2" id="KW-0560">Oxidoreductase</keyword>
<dbReference type="Gene3D" id="3.30.1020.10">
    <property type="entry name" value="Antioxidant, Horf6, Chain A, domain2"/>
    <property type="match status" value="1"/>
</dbReference>
<name>A0A1H1JFT0_9BURK</name>
<dbReference type="PIRSF" id="PIRSF000239">
    <property type="entry name" value="AHPC"/>
    <property type="match status" value="1"/>
</dbReference>
<feature type="active site" description="Cysteine sulfenic acid (-SOH) intermediate; for peroxidase activity" evidence="5">
    <location>
        <position position="44"/>
    </location>
</feature>
<dbReference type="GO" id="GO:0008379">
    <property type="term" value="F:thioredoxin peroxidase activity"/>
    <property type="evidence" value="ECO:0007669"/>
    <property type="project" value="TreeGrafter"/>
</dbReference>
<dbReference type="PANTHER" id="PTHR10681:SF128">
    <property type="entry name" value="THIOREDOXIN-DEPENDENT PEROXIDE REDUCTASE, MITOCHONDRIAL"/>
    <property type="match status" value="1"/>
</dbReference>
<dbReference type="GO" id="GO:0006979">
    <property type="term" value="P:response to oxidative stress"/>
    <property type="evidence" value="ECO:0007669"/>
    <property type="project" value="TreeGrafter"/>
</dbReference>
<dbReference type="RefSeq" id="WP_074771497.1">
    <property type="nucleotide sequence ID" value="NZ_FNKP01000003.1"/>
</dbReference>
<evidence type="ECO:0000256" key="1">
    <source>
        <dbReference type="ARBA" id="ARBA00009796"/>
    </source>
</evidence>
<dbReference type="InterPro" id="IPR050217">
    <property type="entry name" value="Peroxiredoxin"/>
</dbReference>
<comment type="function">
    <text evidence="4">Thiol-specific peroxidase that catalyzes the reduction of hydrogen peroxide and organic hydroperoxides to water and alcohols, respectively. Plays a role in cell protection against oxidative stress by detoxifying peroxides.</text>
</comment>
<evidence type="ECO:0000259" key="6">
    <source>
        <dbReference type="PROSITE" id="PS51352"/>
    </source>
</evidence>
<dbReference type="EMBL" id="FNKP01000003">
    <property type="protein sequence ID" value="SDR48775.1"/>
    <property type="molecule type" value="Genomic_DNA"/>
</dbReference>
<reference evidence="8" key="1">
    <citation type="submission" date="2016-10" db="EMBL/GenBank/DDBJ databases">
        <authorList>
            <person name="Varghese N."/>
        </authorList>
    </citation>
    <scope>NUCLEOTIDE SEQUENCE [LARGE SCALE GENOMIC DNA]</scope>
    <source>
        <strain evidence="8">GAS106B</strain>
    </source>
</reference>
<dbReference type="AlphaFoldDB" id="A0A1H1JFT0"/>
<dbReference type="GO" id="GO:0005829">
    <property type="term" value="C:cytosol"/>
    <property type="evidence" value="ECO:0007669"/>
    <property type="project" value="TreeGrafter"/>
</dbReference>
<gene>
    <name evidence="7" type="ORF">SAMN05443245_6275</name>
</gene>
<dbReference type="InterPro" id="IPR000866">
    <property type="entry name" value="AhpC/TSA"/>
</dbReference>
<protein>
    <recommendedName>
        <fullName evidence="3">Thioredoxin peroxidase</fullName>
    </recommendedName>
</protein>
<dbReference type="InterPro" id="IPR019479">
    <property type="entry name" value="Peroxiredoxin_C"/>
</dbReference>
<dbReference type="InterPro" id="IPR036249">
    <property type="entry name" value="Thioredoxin-like_sf"/>
</dbReference>
<accession>A0A1H1JFT0</accession>
<dbReference type="Pfam" id="PF10417">
    <property type="entry name" value="1-cysPrx_C"/>
    <property type="match status" value="1"/>
</dbReference>
<dbReference type="Proteomes" id="UP000183487">
    <property type="component" value="Unassembled WGS sequence"/>
</dbReference>
<evidence type="ECO:0000256" key="4">
    <source>
        <dbReference type="ARBA" id="ARBA00037420"/>
    </source>
</evidence>
<dbReference type="OrthoDB" id="9812811at2"/>
<dbReference type="GO" id="GO:0033554">
    <property type="term" value="P:cellular response to stress"/>
    <property type="evidence" value="ECO:0007669"/>
    <property type="project" value="TreeGrafter"/>
</dbReference>
<dbReference type="InterPro" id="IPR024706">
    <property type="entry name" value="Peroxiredoxin_AhpC-typ"/>
</dbReference>
<evidence type="ECO:0000256" key="5">
    <source>
        <dbReference type="PIRSR" id="PIRSR000239-1"/>
    </source>
</evidence>
<feature type="domain" description="Thioredoxin" evidence="6">
    <location>
        <begin position="3"/>
        <end position="158"/>
    </location>
</feature>
<dbReference type="PANTHER" id="PTHR10681">
    <property type="entry name" value="THIOREDOXIN PEROXIDASE"/>
    <property type="match status" value="1"/>
</dbReference>
<dbReference type="Gene3D" id="3.40.30.10">
    <property type="entry name" value="Glutaredoxin"/>
    <property type="match status" value="1"/>
</dbReference>
<dbReference type="PROSITE" id="PS51352">
    <property type="entry name" value="THIOREDOXIN_2"/>
    <property type="match status" value="1"/>
</dbReference>
<dbReference type="SUPFAM" id="SSF52833">
    <property type="entry name" value="Thioredoxin-like"/>
    <property type="match status" value="1"/>
</dbReference>
<evidence type="ECO:0000256" key="3">
    <source>
        <dbReference type="ARBA" id="ARBA00032824"/>
    </source>
</evidence>
<sequence>MTLSVGTLLPEFEAVSNQGPMNFADWLGDGWALVFAFKSMSPTCSTEFVALDQLHAEFERCGARVLGISVDPQDMVSAWLEDLREMLECTPTFALINDPAGEVPALLGLLDPHASSPSLLRSAYLIAPDRRVAITLTYPVTNGRNFSEILRTLKAVQLTASKRVATSSTWTEGEPVMLPPSLAQDKAEQMYPAGVQVLRPYLRIVAQPVEQS</sequence>
<dbReference type="Pfam" id="PF00578">
    <property type="entry name" value="AhpC-TSA"/>
    <property type="match status" value="1"/>
</dbReference>
<keyword evidence="8" id="KW-1185">Reference proteome</keyword>
<evidence type="ECO:0000256" key="2">
    <source>
        <dbReference type="ARBA" id="ARBA00023002"/>
    </source>
</evidence>
<proteinExistence type="inferred from homology"/>
<evidence type="ECO:0000313" key="8">
    <source>
        <dbReference type="Proteomes" id="UP000183487"/>
    </source>
</evidence>
<comment type="similarity">
    <text evidence="1">Belongs to the peroxiredoxin family. AhpC/Prx1 subfamily.</text>
</comment>
<dbReference type="InterPro" id="IPR013766">
    <property type="entry name" value="Thioredoxin_domain"/>
</dbReference>